<evidence type="ECO:0000313" key="7">
    <source>
        <dbReference type="EMBL" id="MBB6215775.1"/>
    </source>
</evidence>
<evidence type="ECO:0000256" key="3">
    <source>
        <dbReference type="ARBA" id="ARBA00022989"/>
    </source>
</evidence>
<dbReference type="PANTHER" id="PTHR43471">
    <property type="entry name" value="ABC TRANSPORTER PERMEASE"/>
    <property type="match status" value="1"/>
</dbReference>
<dbReference type="GO" id="GO:0140359">
    <property type="term" value="F:ABC-type transporter activity"/>
    <property type="evidence" value="ECO:0007669"/>
    <property type="project" value="InterPro"/>
</dbReference>
<dbReference type="AlphaFoldDB" id="A0A841L063"/>
<dbReference type="EMBL" id="JACHEN010000010">
    <property type="protein sequence ID" value="MBB6215775.1"/>
    <property type="molecule type" value="Genomic_DNA"/>
</dbReference>
<protein>
    <submittedName>
        <fullName evidence="7">Sodium transport system permease protein</fullName>
    </submittedName>
</protein>
<evidence type="ECO:0000256" key="1">
    <source>
        <dbReference type="ARBA" id="ARBA00004141"/>
    </source>
</evidence>
<name>A0A841L063_9FIRM</name>
<dbReference type="GO" id="GO:0016020">
    <property type="term" value="C:membrane"/>
    <property type="evidence" value="ECO:0007669"/>
    <property type="project" value="UniProtKB-SubCell"/>
</dbReference>
<sequence>MNWKHVKIVLEKEIKGLFRDKRTWIASILIPTLLFPILFNLMGTGMNRVEKSVNAGIKIAVEAPADGKNVIKVLNEDPIIEIVEEENPSEALEKGRIKAIVKIGKNFDQKLRNGEQGDITINYDESSTESSFALPKIKEVLDSYGNQIVAQRLSAYGMDPTILTPIELKEKTITKEESGPGLFILSFLLPLLLVLYPIIGGMPVSIDLAAGEKERQSLEPLLSTGASRLSILIGKYVTVTFASVLGVVASLTGLIIASKTSPEMLPTNITISVPGILIMACVSIMIAMIVSAILLVISIFARSYKEATTYMSPLTIVLMVPAYLTMFSDIKTTSDVMFFIPILNAVLLIKEALFLINPIHIAITFVVTGVMIVGAILFAKYMFEQEWVIFRS</sequence>
<evidence type="ECO:0000313" key="8">
    <source>
        <dbReference type="Proteomes" id="UP000579281"/>
    </source>
</evidence>
<keyword evidence="2 5" id="KW-0812">Transmembrane</keyword>
<gene>
    <name evidence="7" type="ORF">HNQ80_001866</name>
</gene>
<dbReference type="Proteomes" id="UP000579281">
    <property type="component" value="Unassembled WGS sequence"/>
</dbReference>
<organism evidence="7 8">
    <name type="scientific">Anaerosolibacter carboniphilus</name>
    <dbReference type="NCBI Taxonomy" id="1417629"/>
    <lineage>
        <taxon>Bacteria</taxon>
        <taxon>Bacillati</taxon>
        <taxon>Bacillota</taxon>
        <taxon>Clostridia</taxon>
        <taxon>Peptostreptococcales</taxon>
        <taxon>Thermotaleaceae</taxon>
        <taxon>Anaerosolibacter</taxon>
    </lineage>
</organism>
<proteinExistence type="predicted"/>
<keyword evidence="8" id="KW-1185">Reference proteome</keyword>
<accession>A0A841L063</accession>
<feature type="transmembrane region" description="Helical" evidence="5">
    <location>
        <begin position="336"/>
        <end position="356"/>
    </location>
</feature>
<feature type="transmembrane region" description="Helical" evidence="5">
    <location>
        <begin position="236"/>
        <end position="257"/>
    </location>
</feature>
<feature type="transmembrane region" description="Helical" evidence="5">
    <location>
        <begin position="24"/>
        <end position="42"/>
    </location>
</feature>
<comment type="caution">
    <text evidence="7">The sequence shown here is derived from an EMBL/GenBank/DDBJ whole genome shotgun (WGS) entry which is preliminary data.</text>
</comment>
<feature type="transmembrane region" description="Helical" evidence="5">
    <location>
        <begin position="362"/>
        <end position="383"/>
    </location>
</feature>
<evidence type="ECO:0000259" key="6">
    <source>
        <dbReference type="Pfam" id="PF12698"/>
    </source>
</evidence>
<feature type="transmembrane region" description="Helical" evidence="5">
    <location>
        <begin position="307"/>
        <end position="324"/>
    </location>
</feature>
<evidence type="ECO:0000256" key="5">
    <source>
        <dbReference type="SAM" id="Phobius"/>
    </source>
</evidence>
<dbReference type="PANTHER" id="PTHR43471:SF3">
    <property type="entry name" value="ABC TRANSPORTER PERMEASE PROTEIN NATB"/>
    <property type="match status" value="1"/>
</dbReference>
<feature type="domain" description="ABC-2 type transporter transmembrane" evidence="6">
    <location>
        <begin position="21"/>
        <end position="379"/>
    </location>
</feature>
<keyword evidence="3 5" id="KW-1133">Transmembrane helix</keyword>
<dbReference type="Gene3D" id="3.40.1710.10">
    <property type="entry name" value="abc type-2 transporter like domain"/>
    <property type="match status" value="1"/>
</dbReference>
<dbReference type="InterPro" id="IPR013525">
    <property type="entry name" value="ABC2_TM"/>
</dbReference>
<feature type="transmembrane region" description="Helical" evidence="5">
    <location>
        <begin position="181"/>
        <end position="199"/>
    </location>
</feature>
<comment type="subcellular location">
    <subcellularLocation>
        <location evidence="1">Membrane</location>
        <topology evidence="1">Multi-pass membrane protein</topology>
    </subcellularLocation>
</comment>
<evidence type="ECO:0000256" key="4">
    <source>
        <dbReference type="ARBA" id="ARBA00023136"/>
    </source>
</evidence>
<keyword evidence="4 5" id="KW-0472">Membrane</keyword>
<dbReference type="RefSeq" id="WP_184310333.1">
    <property type="nucleotide sequence ID" value="NZ_JACHEN010000010.1"/>
</dbReference>
<evidence type="ECO:0000256" key="2">
    <source>
        <dbReference type="ARBA" id="ARBA00022692"/>
    </source>
</evidence>
<dbReference type="Pfam" id="PF12698">
    <property type="entry name" value="ABC2_membrane_3"/>
    <property type="match status" value="1"/>
</dbReference>
<reference evidence="7 8" key="1">
    <citation type="submission" date="2020-08" db="EMBL/GenBank/DDBJ databases">
        <title>Genomic Encyclopedia of Type Strains, Phase IV (KMG-IV): sequencing the most valuable type-strain genomes for metagenomic binning, comparative biology and taxonomic classification.</title>
        <authorList>
            <person name="Goeker M."/>
        </authorList>
    </citation>
    <scope>NUCLEOTIDE SEQUENCE [LARGE SCALE GENOMIC DNA]</scope>
    <source>
        <strain evidence="7 8">DSM 103526</strain>
    </source>
</reference>
<feature type="transmembrane region" description="Helical" evidence="5">
    <location>
        <begin position="269"/>
        <end position="301"/>
    </location>
</feature>